<protein>
    <submittedName>
        <fullName evidence="1">Uncharacterized protein</fullName>
    </submittedName>
</protein>
<proteinExistence type="predicted"/>
<sequence length="53" mass="6116">MNEEKKLQLYLEVSAPPVKEANITPFESSKGTENLAETTDSRSLRYLEIAYYF</sequence>
<dbReference type="Proteomes" id="UP000007813">
    <property type="component" value="Unassembled WGS sequence"/>
</dbReference>
<organism evidence="1 2">
    <name type="scientific">Halogranum salarium B-1</name>
    <dbReference type="NCBI Taxonomy" id="1210908"/>
    <lineage>
        <taxon>Archaea</taxon>
        <taxon>Methanobacteriati</taxon>
        <taxon>Methanobacteriota</taxon>
        <taxon>Stenosarchaea group</taxon>
        <taxon>Halobacteria</taxon>
        <taxon>Halobacteriales</taxon>
        <taxon>Haloferacaceae</taxon>
    </lineage>
</organism>
<dbReference type="EMBL" id="ALJD01000014">
    <property type="protein sequence ID" value="EJN57376.1"/>
    <property type="molecule type" value="Genomic_DNA"/>
</dbReference>
<evidence type="ECO:0000313" key="2">
    <source>
        <dbReference type="Proteomes" id="UP000007813"/>
    </source>
</evidence>
<comment type="caution">
    <text evidence="1">The sequence shown here is derived from an EMBL/GenBank/DDBJ whole genome shotgun (WGS) entry which is preliminary data.</text>
</comment>
<reference evidence="1 2" key="1">
    <citation type="journal article" date="2012" name="J. Bacteriol.">
        <title>Draft Genome Sequence of the Extremely Halophilic Archaeon Halogranum salarium B-1T.</title>
        <authorList>
            <person name="Kim K.K."/>
            <person name="Lee K.C."/>
            <person name="Lee J.S."/>
        </authorList>
    </citation>
    <scope>NUCLEOTIDE SEQUENCE [LARGE SCALE GENOMIC DNA]</scope>
    <source>
        <strain evidence="1 2">B-1</strain>
    </source>
</reference>
<gene>
    <name evidence="1" type="ORF">HSB1_43390</name>
</gene>
<evidence type="ECO:0000313" key="1">
    <source>
        <dbReference type="EMBL" id="EJN57376.1"/>
    </source>
</evidence>
<dbReference type="AlphaFoldDB" id="J3JDC9"/>
<accession>J3JDC9</accession>
<name>J3JDC9_9EURY</name>